<dbReference type="InterPro" id="IPR000300">
    <property type="entry name" value="IPPc"/>
</dbReference>
<evidence type="ECO:0000256" key="4">
    <source>
        <dbReference type="ARBA" id="ARBA00013044"/>
    </source>
</evidence>
<reference evidence="8" key="1">
    <citation type="submission" date="2020-11" db="EMBL/GenBank/DDBJ databases">
        <authorList>
            <person name="Tran Van P."/>
        </authorList>
    </citation>
    <scope>NUCLEOTIDE SEQUENCE</scope>
</reference>
<dbReference type="PANTHER" id="PTHR11200">
    <property type="entry name" value="INOSITOL 5-PHOSPHATASE"/>
    <property type="match status" value="1"/>
</dbReference>
<dbReference type="SMART" id="SM01165">
    <property type="entry name" value="DUF1866"/>
    <property type="match status" value="1"/>
</dbReference>
<dbReference type="SUPFAM" id="SSF56219">
    <property type="entry name" value="DNase I-like"/>
    <property type="match status" value="1"/>
</dbReference>
<dbReference type="Pfam" id="PF22669">
    <property type="entry name" value="Exo_endo_phos2"/>
    <property type="match status" value="1"/>
</dbReference>
<dbReference type="InterPro" id="IPR015047">
    <property type="entry name" value="SYNJ1/2_RRM"/>
</dbReference>
<dbReference type="Gene3D" id="3.30.70.330">
    <property type="match status" value="1"/>
</dbReference>
<dbReference type="Pfam" id="PF08952">
    <property type="entry name" value="DUF1866"/>
    <property type="match status" value="1"/>
</dbReference>
<dbReference type="PANTHER" id="PTHR11200:SF257">
    <property type="entry name" value="PHOSPHOINOSITIDE 5-PHOSPHATASE"/>
    <property type="match status" value="1"/>
</dbReference>
<feature type="compositionally biased region" description="Pro residues" evidence="6">
    <location>
        <begin position="1276"/>
        <end position="1295"/>
    </location>
</feature>
<evidence type="ECO:0000259" key="7">
    <source>
        <dbReference type="PROSITE" id="PS50275"/>
    </source>
</evidence>
<dbReference type="Proteomes" id="UP000677054">
    <property type="component" value="Unassembled WGS sequence"/>
</dbReference>
<organism evidence="8">
    <name type="scientific">Darwinula stevensoni</name>
    <dbReference type="NCBI Taxonomy" id="69355"/>
    <lineage>
        <taxon>Eukaryota</taxon>
        <taxon>Metazoa</taxon>
        <taxon>Ecdysozoa</taxon>
        <taxon>Arthropoda</taxon>
        <taxon>Crustacea</taxon>
        <taxon>Oligostraca</taxon>
        <taxon>Ostracoda</taxon>
        <taxon>Podocopa</taxon>
        <taxon>Podocopida</taxon>
        <taxon>Darwinulocopina</taxon>
        <taxon>Darwinuloidea</taxon>
        <taxon>Darwinulidae</taxon>
        <taxon>Darwinula</taxon>
    </lineage>
</organism>
<dbReference type="GO" id="GO:0048488">
    <property type="term" value="P:synaptic vesicle endocytosis"/>
    <property type="evidence" value="ECO:0007669"/>
    <property type="project" value="TreeGrafter"/>
</dbReference>
<comment type="catalytic activity">
    <reaction evidence="1">
        <text>a 1,2-diacyl-sn-glycero-3-phospho-(1D-myo-inositol-4,5-bisphosphate) + H2O = a 1,2-diacyl-sn-glycero-3-phospho-(1D-myo-inositol 4-phosphate) + phosphate</text>
        <dbReference type="Rhea" id="RHEA:22764"/>
        <dbReference type="ChEBI" id="CHEBI:15377"/>
        <dbReference type="ChEBI" id="CHEBI:43474"/>
        <dbReference type="ChEBI" id="CHEBI:58178"/>
        <dbReference type="ChEBI" id="CHEBI:58456"/>
        <dbReference type="EC" id="3.1.3.36"/>
    </reaction>
</comment>
<dbReference type="PROSITE" id="PS50275">
    <property type="entry name" value="SAC"/>
    <property type="match status" value="1"/>
</dbReference>
<dbReference type="SUPFAM" id="SSF54928">
    <property type="entry name" value="RNA-binding domain, RBD"/>
    <property type="match status" value="1"/>
</dbReference>
<gene>
    <name evidence="8" type="ORF">DSTB1V02_LOCUS10146</name>
</gene>
<dbReference type="InterPro" id="IPR036691">
    <property type="entry name" value="Endo/exonu/phosph_ase_sf"/>
</dbReference>
<evidence type="ECO:0000256" key="1">
    <source>
        <dbReference type="ARBA" id="ARBA00001786"/>
    </source>
</evidence>
<dbReference type="GO" id="GO:0046856">
    <property type="term" value="P:phosphatidylinositol dephosphorylation"/>
    <property type="evidence" value="ECO:0007669"/>
    <property type="project" value="InterPro"/>
</dbReference>
<dbReference type="EMBL" id="LR902332">
    <property type="protein sequence ID" value="CAD7250367.1"/>
    <property type="molecule type" value="Genomic_DNA"/>
</dbReference>
<dbReference type="SMART" id="SM00128">
    <property type="entry name" value="IPPc"/>
    <property type="match status" value="1"/>
</dbReference>
<evidence type="ECO:0000256" key="2">
    <source>
        <dbReference type="ARBA" id="ARBA00008943"/>
    </source>
</evidence>
<proteinExistence type="inferred from homology"/>
<dbReference type="GO" id="GO:0004439">
    <property type="term" value="F:phosphatidylinositol-4,5-bisphosphate 5-phosphatase activity"/>
    <property type="evidence" value="ECO:0007669"/>
    <property type="project" value="UniProtKB-EC"/>
</dbReference>
<keyword evidence="5" id="KW-0378">Hydrolase</keyword>
<dbReference type="EC" id="3.1.3.36" evidence="4"/>
<dbReference type="EMBL" id="CAJPEV010002815">
    <property type="protein sequence ID" value="CAG0898121.1"/>
    <property type="molecule type" value="Genomic_DNA"/>
</dbReference>
<sequence>MAMGKNLRVLAKALPESPYSVILEDRTKKDTLLFDSGAVAVLTELQTEAIRKQYSRLADAYSCLGVLKFGKSSTTATEGEVLYLVLVTACSSVGKIRDSEVFRITQTQFVSLRGAVGDDERVSEVRKVLNSGTFYFTWSGSSEPLDLSLCVQRRTRTAVTDNRNRNLFSHLSGYGVDCGEWLVKMMCGAVEIRTIYVGHRQAKACLISRLSFERAGTRFNVRGTNDEGHVANFVETEQVIFLEDEVTSYLQTRGSVPLFWEQPGIQVGSHKVKFSRGTEASKHAFLKHMHLMKERYGRQVIVNLLGASLIGSKEGEATLSQMFQSHHKDSPFARTVPHILFDYHAECKGGMQNLSKLQEKLRDHLRSLSLFYAKGSEIFVQQKGTLRTNCMDCLDRTNCVQTLIGLEILSKQLHWLGLADKPQIVARFQDMYRQMWTNNGNEVSKIYAGTGALQGGNKLMDGARSAARTIQNNLLDSSKQEAIDVLIMGSSMNSELADRARTLLPSHLLQASAGFLNEVVKRYQEFSEHMTLRLAVGTYNINGGKHFRSIVYKDCSLADWLLDCRPKAAEDFEEEPDVPVDIFVVGFEEMVDLNAANIMAASIALDDDYFHSYSTLGVGSSENAKAWEKELLKTINRDREYVLLTSVQLVGICLFVFVDLHLTPHIRDVATDIVKTGLGGATGNKGAVAVRLVVYNSSMCFVCGHLAPGQSAVTERNQSYHDVSRRLIFPMGKSLNSHDYIIWCGDFNYRVDLTKEEMEQMISESRWEELLEYDQLRVQQSQGNVFNGFLEGPINFPPTYKYDLFSDDYDTSEKCRVPAWTDRVLWRRRKLFPQEASPMDDWSPGECKFYGRAELKQSDHRPVICILDVQVLRVREEDRNRVIDDVIHELGPSDATIVVEPHQHSPTEDDDIEDIFDGDFTQALMNELSAYGQVVLMYFAQNKMWVTFRDGRAALQALCVNEQPINDVVVSVRLKTENYEELVKQELRLGISNTVPLYVKDKDKGDEEEEAKPHDLPLTMPPLSEMQALDLVILSKKKNPPIRRALSAVTAPAPPPTLVLPLHHSMQLPNGFDTKPPLYKSTRAQFYTSIDDSDLGDGEQEGWSSGRSTPEGDKKPPPPNRPPPPSRPPPPTIPSPSLKKKSTPRAGVISVKPPLQPARPAPPAPLTDELVPAAAPPPCPPRQDSISPPEESQPDPFSIPPQLDSMSREETTKNGTYGNGRTAPPVPPRQDSSSPEETPLRPLPPIPPRNDNEDRVSSTKPLPLIPPRGSVRNPASAPPIPCRSGLPPPIPPRGN</sequence>
<protein>
    <recommendedName>
        <fullName evidence="4">phosphoinositide 5-phosphatase</fullName>
        <ecNumber evidence="4">3.1.3.36</ecNumber>
    </recommendedName>
</protein>
<evidence type="ECO:0000256" key="3">
    <source>
        <dbReference type="ARBA" id="ARBA00009678"/>
    </source>
</evidence>
<dbReference type="InterPro" id="IPR012677">
    <property type="entry name" value="Nucleotide-bd_a/b_plait_sf"/>
</dbReference>
<accession>A0A7R9AA82</accession>
<dbReference type="Gene3D" id="3.60.10.10">
    <property type="entry name" value="Endonuclease/exonuclease/phosphatase"/>
    <property type="match status" value="1"/>
</dbReference>
<evidence type="ECO:0000313" key="8">
    <source>
        <dbReference type="EMBL" id="CAD7250367.1"/>
    </source>
</evidence>
<dbReference type="Pfam" id="PF02383">
    <property type="entry name" value="Syja_N"/>
    <property type="match status" value="1"/>
</dbReference>
<feature type="compositionally biased region" description="Pro residues" evidence="6">
    <location>
        <begin position="1154"/>
        <end position="1165"/>
    </location>
</feature>
<feature type="domain" description="SAC" evidence="7">
    <location>
        <begin position="125"/>
        <end position="449"/>
    </location>
</feature>
<feature type="region of interest" description="Disordered" evidence="6">
    <location>
        <begin position="1002"/>
        <end position="1021"/>
    </location>
</feature>
<feature type="compositionally biased region" description="Pro residues" evidence="6">
    <location>
        <begin position="1117"/>
        <end position="1134"/>
    </location>
</feature>
<dbReference type="OrthoDB" id="1925875at2759"/>
<evidence type="ECO:0000256" key="5">
    <source>
        <dbReference type="ARBA" id="ARBA00022801"/>
    </source>
</evidence>
<evidence type="ECO:0000256" key="6">
    <source>
        <dbReference type="SAM" id="MobiDB-lite"/>
    </source>
</evidence>
<comment type="similarity">
    <text evidence="2">Belongs to the synaptojanin family.</text>
</comment>
<dbReference type="InterPro" id="IPR002013">
    <property type="entry name" value="SAC_dom"/>
</dbReference>
<dbReference type="GO" id="GO:0098793">
    <property type="term" value="C:presynapse"/>
    <property type="evidence" value="ECO:0007669"/>
    <property type="project" value="GOC"/>
</dbReference>
<comment type="similarity">
    <text evidence="3">In the central section; belongs to the inositol 1,4,5-trisphosphate 5-phosphatase family.</text>
</comment>
<dbReference type="InterPro" id="IPR035979">
    <property type="entry name" value="RBD_domain_sf"/>
</dbReference>
<dbReference type="GO" id="GO:0003676">
    <property type="term" value="F:nucleic acid binding"/>
    <property type="evidence" value="ECO:0007669"/>
    <property type="project" value="InterPro"/>
</dbReference>
<feature type="region of interest" description="Disordered" evidence="6">
    <location>
        <begin position="1090"/>
        <end position="1295"/>
    </location>
</feature>
<feature type="compositionally biased region" description="Acidic residues" evidence="6">
    <location>
        <begin position="1091"/>
        <end position="1100"/>
    </location>
</feature>
<name>A0A7R9AA82_9CRUS</name>
<evidence type="ECO:0000313" key="9">
    <source>
        <dbReference type="Proteomes" id="UP000677054"/>
    </source>
</evidence>
<dbReference type="InterPro" id="IPR046985">
    <property type="entry name" value="IP5"/>
</dbReference>
<feature type="compositionally biased region" description="Basic and acidic residues" evidence="6">
    <location>
        <begin position="1002"/>
        <end position="1015"/>
    </location>
</feature>
<keyword evidence="9" id="KW-1185">Reference proteome</keyword>